<sequence length="728" mass="78473">MRGAVLVALVAAVGNMLQGWDNATIAGSLMYIKKEFNLQTQPTMEGLIAAISLIGATLITTFSGPVSDMLGRRPMLIVSALMYFLSGIVMFWSPNVYVLLIGRILDGFGTGLAVTLVPVYISETAPPEIRGLLNTFPQFMGSGGMFVSYCMVFGISLMDSPKWRIMLGILSIPSIAYILLTIFYLPESPRWLVSKGKMREAKEVLQRLRGREDVSGEMALLVEGLDVGREGAIEEYIIGPATDGETTEKGQVKLYGHEEGMSWVAKPVTGQSNLGIVSRQGSMANQNVPFMDPLVTLFGSVHENIPAMGSMRSMLIPNSGSMFSMIGNQGRNENWDEENARDDEDSAGGNADSDDNLQSPLLSPQESSVEKDAARPVNSSMLSMRRNSSLFNPGDEASTGIGGGWQLAYKYSERTGKDGRKEGGIQRMYLKQEVPVGPQRGSFLSVAAAVEPEEAEFVQASAVVSQTAVRSKQVLGQIPDVPSKVEPSQKVDKGPSFGDLFEPGVKRALIVGVTIQLLQQMSGINGVLYYTPQILEQAGVAVLLSNMGLRSDSASLFLSLLTALSMLPCILVAMRLMDVAGRRSIMLYTIPVLVVSLLALVLSDVVNVGSVLHAIISAASVMTYISFFVMGFGAIPNIICAEIFPTSVRGLCITICALTFWFGDIAITYLLPVMLNSLGLAGVFTIFAFACIVSWIFVFLKVPETKGMPLEVISEFFAVGATAIPKND</sequence>
<dbReference type="PANTHER" id="PTHR48020">
    <property type="entry name" value="PROTON MYO-INOSITOL COTRANSPORTER"/>
    <property type="match status" value="1"/>
</dbReference>
<evidence type="ECO:0000259" key="14">
    <source>
        <dbReference type="PROSITE" id="PS50850"/>
    </source>
</evidence>
<dbReference type="SUPFAM" id="SSF103473">
    <property type="entry name" value="MFS general substrate transporter"/>
    <property type="match status" value="1"/>
</dbReference>
<dbReference type="PANTHER" id="PTHR48020:SF35">
    <property type="entry name" value="SUGAR TRANSPORTER"/>
    <property type="match status" value="1"/>
</dbReference>
<feature type="region of interest" description="Disordered" evidence="12">
    <location>
        <begin position="325"/>
        <end position="377"/>
    </location>
</feature>
<dbReference type="InterPro" id="IPR005828">
    <property type="entry name" value="MFS_sugar_transport-like"/>
</dbReference>
<dbReference type="InterPro" id="IPR050814">
    <property type="entry name" value="Myo-inositol_Transporter"/>
</dbReference>
<dbReference type="AlphaFoldDB" id="A0A2C9WD23"/>
<keyword evidence="5" id="KW-0926">Vacuole</keyword>
<dbReference type="OMA" id="KGETAMW"/>
<comment type="caution">
    <text evidence="15">The sequence shown here is derived from an EMBL/GenBank/DDBJ whole genome shotgun (WGS) entry which is preliminary data.</text>
</comment>
<dbReference type="InterPro" id="IPR003663">
    <property type="entry name" value="Sugar/inositol_transpt"/>
</dbReference>
<evidence type="ECO:0000256" key="6">
    <source>
        <dbReference type="ARBA" id="ARBA00022597"/>
    </source>
</evidence>
<protein>
    <recommendedName>
        <fullName evidence="14">Major facilitator superfamily (MFS) profile domain-containing protein</fullName>
    </recommendedName>
</protein>
<dbReference type="Gene3D" id="1.20.1250.20">
    <property type="entry name" value="MFS general substrate transporter like domains"/>
    <property type="match status" value="2"/>
</dbReference>
<dbReference type="InterPro" id="IPR005829">
    <property type="entry name" value="Sugar_transporter_CS"/>
</dbReference>
<comment type="catalytic activity">
    <reaction evidence="11">
        <text>sucrose(out) + H(+)(in) = sucrose(in) + H(+)(out)</text>
        <dbReference type="Rhea" id="RHEA:73211"/>
        <dbReference type="ChEBI" id="CHEBI:15378"/>
        <dbReference type="ChEBI" id="CHEBI:17992"/>
    </reaction>
    <physiologicalReaction direction="left-to-right" evidence="11">
        <dbReference type="Rhea" id="RHEA:73212"/>
    </physiologicalReaction>
</comment>
<gene>
    <name evidence="15" type="ORF">MANES_02G115700v8</name>
</gene>
<evidence type="ECO:0000313" key="15">
    <source>
        <dbReference type="EMBL" id="OAY57686.1"/>
    </source>
</evidence>
<evidence type="ECO:0000256" key="4">
    <source>
        <dbReference type="ARBA" id="ARBA00022553"/>
    </source>
</evidence>
<comment type="similarity">
    <text evidence="2">Belongs to the major facilitator superfamily. Sugar transporter (TC 2.A.1.1) family.</text>
</comment>
<evidence type="ECO:0000256" key="3">
    <source>
        <dbReference type="ARBA" id="ARBA00022448"/>
    </source>
</evidence>
<feature type="transmembrane region" description="Helical" evidence="13">
    <location>
        <begin position="43"/>
        <end position="62"/>
    </location>
</feature>
<dbReference type="GO" id="GO:0022857">
    <property type="term" value="F:transmembrane transporter activity"/>
    <property type="evidence" value="ECO:0000318"/>
    <property type="project" value="GO_Central"/>
</dbReference>
<dbReference type="PROSITE" id="PS00216">
    <property type="entry name" value="SUGAR_TRANSPORT_1"/>
    <property type="match status" value="2"/>
</dbReference>
<dbReference type="PROSITE" id="PS50850">
    <property type="entry name" value="MFS"/>
    <property type="match status" value="1"/>
</dbReference>
<evidence type="ECO:0000256" key="10">
    <source>
        <dbReference type="ARBA" id="ARBA00050663"/>
    </source>
</evidence>
<evidence type="ECO:0000256" key="2">
    <source>
        <dbReference type="ARBA" id="ARBA00010992"/>
    </source>
</evidence>
<dbReference type="Pfam" id="PF00083">
    <property type="entry name" value="Sugar_tr"/>
    <property type="match status" value="2"/>
</dbReference>
<feature type="transmembrane region" description="Helical" evidence="13">
    <location>
        <begin position="163"/>
        <end position="185"/>
    </location>
</feature>
<dbReference type="Proteomes" id="UP000091857">
    <property type="component" value="Chromosome 2"/>
</dbReference>
<evidence type="ECO:0000256" key="5">
    <source>
        <dbReference type="ARBA" id="ARBA00022554"/>
    </source>
</evidence>
<keyword evidence="16" id="KW-1185">Reference proteome</keyword>
<keyword evidence="9 13" id="KW-0472">Membrane</keyword>
<reference evidence="16" key="1">
    <citation type="journal article" date="2016" name="Nat. Biotechnol.">
        <title>Sequencing wild and cultivated cassava and related species reveals extensive interspecific hybridization and genetic diversity.</title>
        <authorList>
            <person name="Bredeson J.V."/>
            <person name="Lyons J.B."/>
            <person name="Prochnik S.E."/>
            <person name="Wu G.A."/>
            <person name="Ha C.M."/>
            <person name="Edsinger-Gonzales E."/>
            <person name="Grimwood J."/>
            <person name="Schmutz J."/>
            <person name="Rabbi I.Y."/>
            <person name="Egesi C."/>
            <person name="Nauluvula P."/>
            <person name="Lebot V."/>
            <person name="Ndunguru J."/>
            <person name="Mkamilo G."/>
            <person name="Bart R.S."/>
            <person name="Setter T.L."/>
            <person name="Gleadow R.M."/>
            <person name="Kulakow P."/>
            <person name="Ferguson M.E."/>
            <person name="Rounsley S."/>
            <person name="Rokhsar D.S."/>
        </authorList>
    </citation>
    <scope>NUCLEOTIDE SEQUENCE [LARGE SCALE GENOMIC DNA]</scope>
    <source>
        <strain evidence="16">cv. AM560-2</strain>
    </source>
</reference>
<comment type="subcellular location">
    <subcellularLocation>
        <location evidence="1">Vacuole membrane</location>
        <topology evidence="1">Multi-pass membrane protein</topology>
    </subcellularLocation>
</comment>
<feature type="transmembrane region" description="Helical" evidence="13">
    <location>
        <begin position="74"/>
        <end position="92"/>
    </location>
</feature>
<comment type="catalytic activity">
    <reaction evidence="10">
        <text>D-glucose(out) + H(+)(in) = D-glucose(in) + H(+)(out)</text>
        <dbReference type="Rhea" id="RHEA:73203"/>
        <dbReference type="ChEBI" id="CHEBI:4167"/>
        <dbReference type="ChEBI" id="CHEBI:15378"/>
    </reaction>
    <physiologicalReaction direction="left-to-right" evidence="10">
        <dbReference type="Rhea" id="RHEA:73204"/>
    </physiologicalReaction>
</comment>
<dbReference type="FunFam" id="1.20.1250.20:FF:000108">
    <property type="entry name" value="Monosaccharide-sensing protein 2"/>
    <property type="match status" value="1"/>
</dbReference>
<keyword evidence="6" id="KW-0762">Sugar transport</keyword>
<dbReference type="PRINTS" id="PR00171">
    <property type="entry name" value="SUGRTRNSPORT"/>
</dbReference>
<dbReference type="GO" id="GO:0009705">
    <property type="term" value="C:plant-type vacuole membrane"/>
    <property type="evidence" value="ECO:0007669"/>
    <property type="project" value="UniProtKB-ARBA"/>
</dbReference>
<keyword evidence="7 13" id="KW-0812">Transmembrane</keyword>
<dbReference type="GO" id="GO:0016020">
    <property type="term" value="C:membrane"/>
    <property type="evidence" value="ECO:0000318"/>
    <property type="project" value="GO_Central"/>
</dbReference>
<dbReference type="PROSITE" id="PS00217">
    <property type="entry name" value="SUGAR_TRANSPORT_2"/>
    <property type="match status" value="1"/>
</dbReference>
<feature type="transmembrane region" description="Helical" evidence="13">
    <location>
        <begin position="585"/>
        <end position="602"/>
    </location>
</feature>
<feature type="transmembrane region" description="Helical" evidence="13">
    <location>
        <begin position="98"/>
        <end position="121"/>
    </location>
</feature>
<dbReference type="Gramene" id="Manes.02G115700.1.v8.1">
    <property type="protein sequence ID" value="Manes.02G115700.1.v8.1.CDS"/>
    <property type="gene ID" value="Manes.02G115700.v8.1"/>
</dbReference>
<evidence type="ECO:0000313" key="16">
    <source>
        <dbReference type="Proteomes" id="UP000091857"/>
    </source>
</evidence>
<dbReference type="InterPro" id="IPR020846">
    <property type="entry name" value="MFS_dom"/>
</dbReference>
<evidence type="ECO:0000256" key="1">
    <source>
        <dbReference type="ARBA" id="ARBA00004128"/>
    </source>
</evidence>
<feature type="transmembrane region" description="Helical" evidence="13">
    <location>
        <begin position="133"/>
        <end position="157"/>
    </location>
</feature>
<feature type="compositionally biased region" description="Low complexity" evidence="12">
    <location>
        <begin position="357"/>
        <end position="367"/>
    </location>
</feature>
<proteinExistence type="inferred from homology"/>
<dbReference type="GO" id="GO:0055085">
    <property type="term" value="P:transmembrane transport"/>
    <property type="evidence" value="ECO:0000318"/>
    <property type="project" value="GO_Central"/>
</dbReference>
<keyword evidence="8 13" id="KW-1133">Transmembrane helix</keyword>
<feature type="transmembrane region" description="Helical" evidence="13">
    <location>
        <begin position="651"/>
        <end position="671"/>
    </location>
</feature>
<keyword evidence="4" id="KW-0597">Phosphoprotein</keyword>
<evidence type="ECO:0000256" key="8">
    <source>
        <dbReference type="ARBA" id="ARBA00022989"/>
    </source>
</evidence>
<dbReference type="FunFam" id="1.20.1250.20:FF:000103">
    <property type="entry name" value="monosaccharide-sensing protein 2"/>
    <property type="match status" value="1"/>
</dbReference>
<name>A0A2C9WD23_MANES</name>
<feature type="transmembrane region" description="Helical" evidence="13">
    <location>
        <begin position="677"/>
        <end position="700"/>
    </location>
</feature>
<feature type="compositionally biased region" description="Acidic residues" evidence="12">
    <location>
        <begin position="335"/>
        <end position="346"/>
    </location>
</feature>
<feature type="domain" description="Major facilitator superfamily (MFS) profile" evidence="14">
    <location>
        <begin position="7"/>
        <end position="706"/>
    </location>
</feature>
<dbReference type="EMBL" id="CM004388">
    <property type="protein sequence ID" value="OAY57686.1"/>
    <property type="molecule type" value="Genomic_DNA"/>
</dbReference>
<dbReference type="InterPro" id="IPR036259">
    <property type="entry name" value="MFS_trans_sf"/>
</dbReference>
<evidence type="ECO:0000256" key="11">
    <source>
        <dbReference type="ARBA" id="ARBA00051074"/>
    </source>
</evidence>
<accession>A0A2C9WD23</accession>
<evidence type="ECO:0000256" key="7">
    <source>
        <dbReference type="ARBA" id="ARBA00022692"/>
    </source>
</evidence>
<evidence type="ECO:0000256" key="13">
    <source>
        <dbReference type="SAM" id="Phobius"/>
    </source>
</evidence>
<dbReference type="OrthoDB" id="6133115at2759"/>
<organism evidence="15 16">
    <name type="scientific">Manihot esculenta</name>
    <name type="common">Cassava</name>
    <name type="synonym">Jatropha manihot</name>
    <dbReference type="NCBI Taxonomy" id="3983"/>
    <lineage>
        <taxon>Eukaryota</taxon>
        <taxon>Viridiplantae</taxon>
        <taxon>Streptophyta</taxon>
        <taxon>Embryophyta</taxon>
        <taxon>Tracheophyta</taxon>
        <taxon>Spermatophyta</taxon>
        <taxon>Magnoliopsida</taxon>
        <taxon>eudicotyledons</taxon>
        <taxon>Gunneridae</taxon>
        <taxon>Pentapetalae</taxon>
        <taxon>rosids</taxon>
        <taxon>fabids</taxon>
        <taxon>Malpighiales</taxon>
        <taxon>Euphorbiaceae</taxon>
        <taxon>Crotonoideae</taxon>
        <taxon>Manihoteae</taxon>
        <taxon>Manihot</taxon>
    </lineage>
</organism>
<keyword evidence="3" id="KW-0813">Transport</keyword>
<evidence type="ECO:0000256" key="12">
    <source>
        <dbReference type="SAM" id="MobiDB-lite"/>
    </source>
</evidence>
<feature type="transmembrane region" description="Helical" evidence="13">
    <location>
        <begin position="614"/>
        <end position="639"/>
    </location>
</feature>
<evidence type="ECO:0000256" key="9">
    <source>
        <dbReference type="ARBA" id="ARBA00023136"/>
    </source>
</evidence>
<feature type="transmembrane region" description="Helical" evidence="13">
    <location>
        <begin position="554"/>
        <end position="573"/>
    </location>
</feature>